<comment type="cofactor">
    <cofactor evidence="3">
        <name>Zn(2+)</name>
        <dbReference type="ChEBI" id="CHEBI:29105"/>
    </cofactor>
    <text evidence="3">Binds 1 zinc ion per subunit.</text>
</comment>
<dbReference type="InterPro" id="IPR029035">
    <property type="entry name" value="DHS-like_NAD/FAD-binding_dom"/>
</dbReference>
<dbReference type="InterPro" id="IPR026590">
    <property type="entry name" value="Ssirtuin_cat_dom"/>
</dbReference>
<dbReference type="EMBL" id="CP096040">
    <property type="protein sequence ID" value="USQ96310.1"/>
    <property type="molecule type" value="Genomic_DNA"/>
</dbReference>
<dbReference type="Gene3D" id="3.30.1600.10">
    <property type="entry name" value="SIR2/SIRT2 'Small Domain"/>
    <property type="match status" value="1"/>
</dbReference>
<keyword evidence="3" id="KW-0963">Cytoplasm</keyword>
<gene>
    <name evidence="3" type="primary">cobB</name>
    <name evidence="6" type="ORF">MZV50_01555</name>
</gene>
<dbReference type="Gene3D" id="3.40.50.1220">
    <property type="entry name" value="TPP-binding domain"/>
    <property type="match status" value="1"/>
</dbReference>
<sequence>MNGMKIFVLTGAGVSAESGLGTFRDKDGVWTKYDLSEVATPEGFARNPALVRDFYNARRANLAGAAPNAAHVALARLEAGLAARGGELWLCTQNVDDLHEKAGSQRVIHMHGELAVTRCHHCQATRPDTQALTAEAVCAACGRDGGARPHVVWFGETPLFMDAIEDALADADLFVSIGTSGSVYPAAGFVSEARAMGIATCEINLEPSSNAYVFDEKVYGPASETVPAWVERVLDGL</sequence>
<dbReference type="Proteomes" id="UP001057520">
    <property type="component" value="Chromosome"/>
</dbReference>
<proteinExistence type="inferred from homology"/>
<dbReference type="EC" id="2.3.1.286" evidence="3"/>
<protein>
    <recommendedName>
        <fullName evidence="3">NAD-dependent protein deacylase</fullName>
        <ecNumber evidence="3">2.3.1.286</ecNumber>
    </recommendedName>
    <alternativeName>
        <fullName evidence="3">Regulatory protein SIR2 homolog</fullName>
    </alternativeName>
</protein>
<dbReference type="SUPFAM" id="SSF52467">
    <property type="entry name" value="DHS-like NAD/FAD-binding domain"/>
    <property type="match status" value="1"/>
</dbReference>
<feature type="binding site" evidence="3 4">
    <location>
        <position position="122"/>
    </location>
    <ligand>
        <name>Zn(2+)</name>
        <dbReference type="ChEBI" id="CHEBI:29105"/>
    </ligand>
</feature>
<dbReference type="InterPro" id="IPR003000">
    <property type="entry name" value="Sirtuin"/>
</dbReference>
<keyword evidence="2 3" id="KW-0520">NAD</keyword>
<dbReference type="InterPro" id="IPR050134">
    <property type="entry name" value="NAD-dep_sirtuin_deacylases"/>
</dbReference>
<dbReference type="InterPro" id="IPR026591">
    <property type="entry name" value="Sirtuin_cat_small_dom_sf"/>
</dbReference>
<feature type="binding site" evidence="3">
    <location>
        <begin position="11"/>
        <end position="30"/>
    </location>
    <ligand>
        <name>NAD(+)</name>
        <dbReference type="ChEBI" id="CHEBI:57540"/>
    </ligand>
</feature>
<feature type="active site" description="Proton acceptor" evidence="3 4">
    <location>
        <position position="111"/>
    </location>
</feature>
<comment type="function">
    <text evidence="3">NAD-dependent lysine deacetylase and desuccinylase that specifically removes acetyl and succinyl groups on target proteins. Modulates the activities of several proteins which are inactive in their acylated form.</text>
</comment>
<feature type="binding site" evidence="3">
    <location>
        <begin position="93"/>
        <end position="96"/>
    </location>
    <ligand>
        <name>NAD(+)</name>
        <dbReference type="ChEBI" id="CHEBI:57540"/>
    </ligand>
</feature>
<name>A0ABY4ZUW0_9CAUL</name>
<comment type="similarity">
    <text evidence="3">Belongs to the sirtuin family. Class III subfamily.</text>
</comment>
<evidence type="ECO:0000313" key="7">
    <source>
        <dbReference type="Proteomes" id="UP001057520"/>
    </source>
</evidence>
<dbReference type="PANTHER" id="PTHR11085">
    <property type="entry name" value="NAD-DEPENDENT PROTEIN DEACYLASE SIRTUIN-5, MITOCHONDRIAL-RELATED"/>
    <property type="match status" value="1"/>
</dbReference>
<comment type="subcellular location">
    <subcellularLocation>
        <location evidence="3">Cytoplasm</location>
    </subcellularLocation>
</comment>
<evidence type="ECO:0000313" key="6">
    <source>
        <dbReference type="EMBL" id="USQ96310.1"/>
    </source>
</evidence>
<comment type="catalytic activity">
    <reaction evidence="3">
        <text>N(6)-succinyl-L-lysyl-[protein] + NAD(+) + H2O = 2''-O-succinyl-ADP-D-ribose + nicotinamide + L-lysyl-[protein]</text>
        <dbReference type="Rhea" id="RHEA:47668"/>
        <dbReference type="Rhea" id="RHEA-COMP:9752"/>
        <dbReference type="Rhea" id="RHEA-COMP:11877"/>
        <dbReference type="ChEBI" id="CHEBI:15377"/>
        <dbReference type="ChEBI" id="CHEBI:17154"/>
        <dbReference type="ChEBI" id="CHEBI:29969"/>
        <dbReference type="ChEBI" id="CHEBI:57540"/>
        <dbReference type="ChEBI" id="CHEBI:87830"/>
        <dbReference type="ChEBI" id="CHEBI:87832"/>
    </reaction>
</comment>
<comment type="catalytic activity">
    <reaction evidence="3">
        <text>N(6)-acetyl-L-lysyl-[protein] + NAD(+) + H2O = 2''-O-acetyl-ADP-D-ribose + nicotinamide + L-lysyl-[protein]</text>
        <dbReference type="Rhea" id="RHEA:43636"/>
        <dbReference type="Rhea" id="RHEA-COMP:9752"/>
        <dbReference type="Rhea" id="RHEA-COMP:10731"/>
        <dbReference type="ChEBI" id="CHEBI:15377"/>
        <dbReference type="ChEBI" id="CHEBI:17154"/>
        <dbReference type="ChEBI" id="CHEBI:29969"/>
        <dbReference type="ChEBI" id="CHEBI:57540"/>
        <dbReference type="ChEBI" id="CHEBI:61930"/>
        <dbReference type="ChEBI" id="CHEBI:83767"/>
        <dbReference type="EC" id="2.3.1.286"/>
    </reaction>
</comment>
<dbReference type="CDD" id="cd01412">
    <property type="entry name" value="SIRT5_Af1_CobB"/>
    <property type="match status" value="1"/>
</dbReference>
<keyword evidence="3 4" id="KW-0479">Metal-binding</keyword>
<keyword evidence="7" id="KW-1185">Reference proteome</keyword>
<reference evidence="6 7" key="1">
    <citation type="submission" date="2022-04" db="EMBL/GenBank/DDBJ databases">
        <title>Genome sequence of soybean root-associated Caulobacter segnis RL271.</title>
        <authorList>
            <person name="Longley R."/>
            <person name="Bonito G."/>
            <person name="Trigodet F."/>
            <person name="Crosson S."/>
            <person name="Fiebig A."/>
        </authorList>
    </citation>
    <scope>NUCLEOTIDE SEQUENCE [LARGE SCALE GENOMIC DNA]</scope>
    <source>
        <strain evidence="6 7">RL271</strain>
    </source>
</reference>
<evidence type="ECO:0000256" key="1">
    <source>
        <dbReference type="ARBA" id="ARBA00022679"/>
    </source>
</evidence>
<dbReference type="InterPro" id="IPR027546">
    <property type="entry name" value="Sirtuin_class_III"/>
</dbReference>
<comment type="domain">
    <text evidence="3">2 residues (Tyr-55 and Arg-58) present in a large hydrophobic pocket are probably involved in substrate specificity. They are important for desuccinylation activity, but dispensable for deacetylation activity.</text>
</comment>
<evidence type="ECO:0000256" key="3">
    <source>
        <dbReference type="HAMAP-Rule" id="MF_01121"/>
    </source>
</evidence>
<feature type="binding site" evidence="3">
    <location>
        <begin position="178"/>
        <end position="180"/>
    </location>
    <ligand>
        <name>NAD(+)</name>
        <dbReference type="ChEBI" id="CHEBI:57540"/>
    </ligand>
</feature>
<keyword evidence="1" id="KW-0808">Transferase</keyword>
<feature type="binding site" evidence="3 4">
    <location>
        <position position="138"/>
    </location>
    <ligand>
        <name>Zn(2+)</name>
        <dbReference type="ChEBI" id="CHEBI:29105"/>
    </ligand>
</feature>
<dbReference type="HAMAP" id="MF_01121">
    <property type="entry name" value="Sirtuin_ClassIII"/>
    <property type="match status" value="1"/>
</dbReference>
<evidence type="ECO:0000256" key="2">
    <source>
        <dbReference type="ARBA" id="ARBA00023027"/>
    </source>
</evidence>
<dbReference type="Pfam" id="PF02146">
    <property type="entry name" value="SIR2"/>
    <property type="match status" value="1"/>
</dbReference>
<feature type="domain" description="Deacetylase sirtuin-type" evidence="5">
    <location>
        <begin position="1"/>
        <end position="237"/>
    </location>
</feature>
<organism evidence="6 7">
    <name type="scientific">Caulobacter segnis</name>
    <dbReference type="NCBI Taxonomy" id="88688"/>
    <lineage>
        <taxon>Bacteria</taxon>
        <taxon>Pseudomonadati</taxon>
        <taxon>Pseudomonadota</taxon>
        <taxon>Alphaproteobacteria</taxon>
        <taxon>Caulobacterales</taxon>
        <taxon>Caulobacteraceae</taxon>
        <taxon>Caulobacter</taxon>
    </lineage>
</organism>
<feature type="binding site" evidence="3 4">
    <location>
        <position position="141"/>
    </location>
    <ligand>
        <name>Zn(2+)</name>
        <dbReference type="ChEBI" id="CHEBI:29105"/>
    </ligand>
</feature>
<feature type="binding site" evidence="3">
    <location>
        <position position="222"/>
    </location>
    <ligand>
        <name>NAD(+)</name>
        <dbReference type="ChEBI" id="CHEBI:57540"/>
    </ligand>
</feature>
<evidence type="ECO:0000256" key="4">
    <source>
        <dbReference type="PROSITE-ProRule" id="PRU00236"/>
    </source>
</evidence>
<keyword evidence="3 4" id="KW-0862">Zinc</keyword>
<accession>A0ABY4ZUW0</accession>
<feature type="binding site" evidence="3">
    <location>
        <position position="55"/>
    </location>
    <ligand>
        <name>substrate</name>
    </ligand>
</feature>
<feature type="binding site" evidence="3 4">
    <location>
        <position position="119"/>
    </location>
    <ligand>
        <name>Zn(2+)</name>
        <dbReference type="ChEBI" id="CHEBI:29105"/>
    </ligand>
</feature>
<dbReference type="PANTHER" id="PTHR11085:SF4">
    <property type="entry name" value="NAD-DEPENDENT PROTEIN DEACYLASE"/>
    <property type="match status" value="1"/>
</dbReference>
<dbReference type="PROSITE" id="PS50305">
    <property type="entry name" value="SIRTUIN"/>
    <property type="match status" value="1"/>
</dbReference>
<feature type="binding site" evidence="3">
    <location>
        <position position="58"/>
    </location>
    <ligand>
        <name>substrate</name>
    </ligand>
</feature>
<comment type="caution">
    <text evidence="3">Lacks conserved residue(s) required for the propagation of feature annotation.</text>
</comment>
<evidence type="ECO:0000259" key="5">
    <source>
        <dbReference type="PROSITE" id="PS50305"/>
    </source>
</evidence>